<dbReference type="EMBL" id="JAHESC010000007">
    <property type="protein sequence ID" value="MBT1686285.1"/>
    <property type="molecule type" value="Genomic_DNA"/>
</dbReference>
<dbReference type="SUPFAM" id="SSF48371">
    <property type="entry name" value="ARM repeat"/>
    <property type="match status" value="1"/>
</dbReference>
<dbReference type="RefSeq" id="WP_254089525.1">
    <property type="nucleotide sequence ID" value="NZ_JAHESC010000007.1"/>
</dbReference>
<dbReference type="PANTHER" id="PTHR41291">
    <property type="entry name" value="DNA ALKYLATION REPAIR PROTEIN"/>
    <property type="match status" value="1"/>
</dbReference>
<accession>A0AAP2GHD0</accession>
<organism evidence="1 2">
    <name type="scientific">Dawidia soli</name>
    <dbReference type="NCBI Taxonomy" id="2782352"/>
    <lineage>
        <taxon>Bacteria</taxon>
        <taxon>Pseudomonadati</taxon>
        <taxon>Bacteroidota</taxon>
        <taxon>Cytophagia</taxon>
        <taxon>Cytophagales</taxon>
        <taxon>Chryseotaleaceae</taxon>
        <taxon>Dawidia</taxon>
    </lineage>
</organism>
<reference evidence="1 2" key="1">
    <citation type="submission" date="2021-05" db="EMBL/GenBank/DDBJ databases">
        <title>A Polyphasic approach of four new species of the genus Ohtaekwangia: Ohtaekwangia histidinii sp. nov., Ohtaekwangia cretensis sp. nov., Ohtaekwangia indiensis sp. nov., Ohtaekwangia reichenbachii sp. nov. from diverse environment.</title>
        <authorList>
            <person name="Octaviana S."/>
        </authorList>
    </citation>
    <scope>NUCLEOTIDE SEQUENCE [LARGE SCALE GENOMIC DNA]</scope>
    <source>
        <strain evidence="1 2">PWU37</strain>
    </source>
</reference>
<dbReference type="PANTHER" id="PTHR41291:SF1">
    <property type="entry name" value="DNA ALKYLATION REPAIR PROTEIN"/>
    <property type="match status" value="1"/>
</dbReference>
<dbReference type="Pfam" id="PF08713">
    <property type="entry name" value="DNA_alkylation"/>
    <property type="match status" value="1"/>
</dbReference>
<proteinExistence type="predicted"/>
<protein>
    <submittedName>
        <fullName evidence="1">DNA alkylation repair protein</fullName>
    </submittedName>
</protein>
<name>A0AAP2GHD0_9BACT</name>
<dbReference type="InterPro" id="IPR014825">
    <property type="entry name" value="DNA_alkylation"/>
</dbReference>
<dbReference type="InterPro" id="IPR016024">
    <property type="entry name" value="ARM-type_fold"/>
</dbReference>
<comment type="caution">
    <text evidence="1">The sequence shown here is derived from an EMBL/GenBank/DDBJ whole genome shotgun (WGS) entry which is preliminary data.</text>
</comment>
<evidence type="ECO:0000313" key="1">
    <source>
        <dbReference type="EMBL" id="MBT1686285.1"/>
    </source>
</evidence>
<gene>
    <name evidence="1" type="ORF">KK078_06945</name>
</gene>
<evidence type="ECO:0000313" key="2">
    <source>
        <dbReference type="Proteomes" id="UP001319180"/>
    </source>
</evidence>
<sequence>MTLKETLSALKSLANEKMYTHNLKHGAGKDQYGVKLGDIRTVGNKIKKDHALALELWNTGNIDARLLAALIIQPKKLSVQELDELVKSITFVQEADWVNAYIVKDHPDRESVREKWMDAGNPWAARAGWSLTSGRIAREPDGLDLDKLLDRIEAEMPAAPPEVQWTMNTALAQIGIHHPKLRKRALDIGEALGIYRDYPVSKGCTSPFAPIWIKEMVNRKK</sequence>
<dbReference type="Proteomes" id="UP001319180">
    <property type="component" value="Unassembled WGS sequence"/>
</dbReference>
<dbReference type="Gene3D" id="1.25.10.90">
    <property type="match status" value="1"/>
</dbReference>
<dbReference type="AlphaFoldDB" id="A0AAP2GHD0"/>
<keyword evidence="2" id="KW-1185">Reference proteome</keyword>
<dbReference type="CDD" id="cd06561">
    <property type="entry name" value="AlkD_like"/>
    <property type="match status" value="1"/>
</dbReference>